<protein>
    <submittedName>
        <fullName evidence="2">Uncharacterized protein</fullName>
    </submittedName>
</protein>
<reference evidence="2 3" key="1">
    <citation type="submission" date="2018-03" db="EMBL/GenBank/DDBJ databases">
        <title>Genomic Encyclopedia of Type Strains, Phase III (KMG-III): the genomes of soil and plant-associated and newly described type strains.</title>
        <authorList>
            <person name="Whitman W."/>
        </authorList>
    </citation>
    <scope>NUCLEOTIDE SEQUENCE [LARGE SCALE GENOMIC DNA]</scope>
    <source>
        <strain evidence="2 3">CGMCC 1.9313</strain>
    </source>
</reference>
<dbReference type="RefSeq" id="WP_106295634.1">
    <property type="nucleotide sequence ID" value="NZ_PVTH01000016.1"/>
</dbReference>
<feature type="signal peptide" evidence="1">
    <location>
        <begin position="1"/>
        <end position="26"/>
    </location>
</feature>
<gene>
    <name evidence="2" type="ORF">B0I27_11647</name>
</gene>
<evidence type="ECO:0000313" key="3">
    <source>
        <dbReference type="Proteomes" id="UP000238034"/>
    </source>
</evidence>
<dbReference type="OrthoDB" id="1275253at2"/>
<comment type="caution">
    <text evidence="2">The sequence shown here is derived from an EMBL/GenBank/DDBJ whole genome shotgun (WGS) entry which is preliminary data.</text>
</comment>
<evidence type="ECO:0000256" key="1">
    <source>
        <dbReference type="SAM" id="SignalP"/>
    </source>
</evidence>
<dbReference type="EMBL" id="PVTH01000016">
    <property type="protein sequence ID" value="PRY48113.1"/>
    <property type="molecule type" value="Genomic_DNA"/>
</dbReference>
<keyword evidence="1" id="KW-0732">Signal</keyword>
<organism evidence="2 3">
    <name type="scientific">Arcticibacter pallidicorallinus</name>
    <dbReference type="NCBI Taxonomy" id="1259464"/>
    <lineage>
        <taxon>Bacteria</taxon>
        <taxon>Pseudomonadati</taxon>
        <taxon>Bacteroidota</taxon>
        <taxon>Sphingobacteriia</taxon>
        <taxon>Sphingobacteriales</taxon>
        <taxon>Sphingobacteriaceae</taxon>
        <taxon>Arcticibacter</taxon>
    </lineage>
</organism>
<evidence type="ECO:0000313" key="2">
    <source>
        <dbReference type="EMBL" id="PRY48113.1"/>
    </source>
</evidence>
<dbReference type="Proteomes" id="UP000238034">
    <property type="component" value="Unassembled WGS sequence"/>
</dbReference>
<dbReference type="AlphaFoldDB" id="A0A2T0TR56"/>
<proteinExistence type="predicted"/>
<name>A0A2T0TR56_9SPHI</name>
<sequence length="132" mass="14735">MSKSFEILKFICLILMFSGFFTSVQAQSAIEIEDIRSVASAPSHYNRHFKRSFRNLSTLGIPEGGSEYYTVLGFRGWGDNTGGKAHELAFGNGNDVFLRSGIDEGWQLWRKIIVENPGTECPPDELQLASLN</sequence>
<keyword evidence="3" id="KW-1185">Reference proteome</keyword>
<feature type="chain" id="PRO_5015652847" evidence="1">
    <location>
        <begin position="27"/>
        <end position="132"/>
    </location>
</feature>
<accession>A0A2T0TR56</accession>